<dbReference type="PANTHER" id="PTHR18964">
    <property type="entry name" value="ROK (REPRESSOR, ORF, KINASE) FAMILY"/>
    <property type="match status" value="1"/>
</dbReference>
<dbReference type="SUPFAM" id="SSF53067">
    <property type="entry name" value="Actin-like ATPase domain"/>
    <property type="match status" value="2"/>
</dbReference>
<dbReference type="InterPro" id="IPR000600">
    <property type="entry name" value="ROK"/>
</dbReference>
<dbReference type="KEGG" id="sper:EW093_10470"/>
<evidence type="ECO:0000313" key="3">
    <source>
        <dbReference type="EMBL" id="QEN05116.1"/>
    </source>
</evidence>
<dbReference type="InterPro" id="IPR036390">
    <property type="entry name" value="WH_DNA-bd_sf"/>
</dbReference>
<evidence type="ECO:0000313" key="4">
    <source>
        <dbReference type="Proteomes" id="UP000323824"/>
    </source>
</evidence>
<dbReference type="PROSITE" id="PS50943">
    <property type="entry name" value="HTH_CROC1"/>
    <property type="match status" value="1"/>
</dbReference>
<organism evidence="3 4">
    <name type="scientific">Thiospirochaeta perfilievii</name>
    <dbReference type="NCBI Taxonomy" id="252967"/>
    <lineage>
        <taxon>Bacteria</taxon>
        <taxon>Pseudomonadati</taxon>
        <taxon>Spirochaetota</taxon>
        <taxon>Spirochaetia</taxon>
        <taxon>Spirochaetales</taxon>
        <taxon>Spirochaetaceae</taxon>
        <taxon>Thiospirochaeta</taxon>
    </lineage>
</organism>
<evidence type="ECO:0000256" key="1">
    <source>
        <dbReference type="ARBA" id="ARBA00006479"/>
    </source>
</evidence>
<protein>
    <submittedName>
        <fullName evidence="3">ROK family transcriptional regulator</fullName>
    </submittedName>
</protein>
<evidence type="ECO:0000259" key="2">
    <source>
        <dbReference type="PROSITE" id="PS50943"/>
    </source>
</evidence>
<dbReference type="InterPro" id="IPR036388">
    <property type="entry name" value="WH-like_DNA-bd_sf"/>
</dbReference>
<reference evidence="3 4" key="1">
    <citation type="submission" date="2019-02" db="EMBL/GenBank/DDBJ databases">
        <authorList>
            <person name="Fomenkov A."/>
            <person name="Dubinina G."/>
            <person name="Grabovich M."/>
            <person name="Vincze T."/>
            <person name="Roberts R.J."/>
        </authorList>
    </citation>
    <scope>NUCLEOTIDE SEQUENCE [LARGE SCALE GENOMIC DNA]</scope>
    <source>
        <strain evidence="3 4">P</strain>
    </source>
</reference>
<gene>
    <name evidence="3" type="ORF">EW093_10470</name>
</gene>
<dbReference type="OrthoDB" id="369851at2"/>
<keyword evidence="4" id="KW-1185">Reference proteome</keyword>
<name>A0A5C1QEP5_9SPIO</name>
<dbReference type="CDD" id="cd00090">
    <property type="entry name" value="HTH_ARSR"/>
    <property type="match status" value="1"/>
</dbReference>
<dbReference type="RefSeq" id="WP_149568357.1">
    <property type="nucleotide sequence ID" value="NZ_CP035807.1"/>
</dbReference>
<feature type="domain" description="HTH cro/C1-type" evidence="2">
    <location>
        <begin position="15"/>
        <end position="43"/>
    </location>
</feature>
<dbReference type="InterPro" id="IPR001387">
    <property type="entry name" value="Cro/C1-type_HTH"/>
</dbReference>
<comment type="similarity">
    <text evidence="1">Belongs to the ROK (NagC/XylR) family.</text>
</comment>
<dbReference type="AlphaFoldDB" id="A0A5C1QEP5"/>
<dbReference type="Gene3D" id="3.30.420.40">
    <property type="match status" value="2"/>
</dbReference>
<dbReference type="EMBL" id="CP035807">
    <property type="protein sequence ID" value="QEN05116.1"/>
    <property type="molecule type" value="Genomic_DNA"/>
</dbReference>
<dbReference type="Pfam" id="PF13412">
    <property type="entry name" value="HTH_24"/>
    <property type="match status" value="1"/>
</dbReference>
<dbReference type="PANTHER" id="PTHR18964:SF149">
    <property type="entry name" value="BIFUNCTIONAL UDP-N-ACETYLGLUCOSAMINE 2-EPIMERASE_N-ACETYLMANNOSAMINE KINASE"/>
    <property type="match status" value="1"/>
</dbReference>
<dbReference type="InterPro" id="IPR011991">
    <property type="entry name" value="ArsR-like_HTH"/>
</dbReference>
<proteinExistence type="inferred from homology"/>
<dbReference type="Pfam" id="PF00480">
    <property type="entry name" value="ROK"/>
    <property type="match status" value="1"/>
</dbReference>
<sequence>MHPSIKNSINKTRVLQEIRKEKGISRIEISKILGLDKSTISKITSDLLEEGLIIDKKTEEELNHAGRRRIGLSLNNNYGVILGLEIQTEYFNAVIINLHGDILLNYREELPEGDLLTSIDKLLEKVIKKTEDEFDKLLGIGIGIPGLIDPYKGIIIQSKPLNINTSLELYSYLNKKYTYPIFIDNDANCCCWGELTFSLGKRDNNFLVVLGEKRPININDKQQRSIVVGIGIVIDGKVLIGDNFSAGEFRSIYWNNSNNTQFSITDDEAENAIDNMDITLKVIKELQKQIALFVNTFNITKVIYTGFFTDYKLDTKRILENEIENNWGYDLQKNTNINFSTFGDYDVSYGAAGLIVEKLFTTPDISFNGDRNSLKGIDLFNYISNS</sequence>
<dbReference type="SUPFAM" id="SSF46785">
    <property type="entry name" value="Winged helix' DNA-binding domain"/>
    <property type="match status" value="1"/>
</dbReference>
<dbReference type="Gene3D" id="1.10.10.10">
    <property type="entry name" value="Winged helix-like DNA-binding domain superfamily/Winged helix DNA-binding domain"/>
    <property type="match status" value="1"/>
</dbReference>
<dbReference type="InterPro" id="IPR043129">
    <property type="entry name" value="ATPase_NBD"/>
</dbReference>
<dbReference type="GO" id="GO:0006355">
    <property type="term" value="P:regulation of DNA-templated transcription"/>
    <property type="evidence" value="ECO:0007669"/>
    <property type="project" value="UniProtKB-ARBA"/>
</dbReference>
<dbReference type="Proteomes" id="UP000323824">
    <property type="component" value="Chromosome"/>
</dbReference>
<accession>A0A5C1QEP5</accession>
<reference evidence="3 4" key="2">
    <citation type="submission" date="2019-09" db="EMBL/GenBank/DDBJ databases">
        <title>Complete Genome Sequence and Methylome Analysis of free living Spirochaetas.</title>
        <authorList>
            <person name="Leshcheva N."/>
            <person name="Mikheeva N."/>
        </authorList>
    </citation>
    <scope>NUCLEOTIDE SEQUENCE [LARGE SCALE GENOMIC DNA]</scope>
    <source>
        <strain evidence="3 4">P</strain>
    </source>
</reference>